<dbReference type="InParanoid" id="A0A059BYW0"/>
<proteinExistence type="predicted"/>
<reference evidence="1" key="1">
    <citation type="submission" date="2013-07" db="EMBL/GenBank/DDBJ databases">
        <title>The genome of Eucalyptus grandis.</title>
        <authorList>
            <person name="Schmutz J."/>
            <person name="Hayes R."/>
            <person name="Myburg A."/>
            <person name="Tuskan G."/>
            <person name="Grattapaglia D."/>
            <person name="Rokhsar D.S."/>
        </authorList>
    </citation>
    <scope>NUCLEOTIDE SEQUENCE</scope>
    <source>
        <tissue evidence="1">Leaf extractions</tissue>
    </source>
</reference>
<sequence length="95" mass="10642">MIAWGHRSSLRRRTPLPRSRLPFSTAFSVFSSLASPASLGSLSRFPFPQLPARKYCGAVGIWFCPFPCPIERSTPHASDSWAEFSVLSPLTFLIW</sequence>
<dbReference type="Gramene" id="KCW71307">
    <property type="protein sequence ID" value="KCW71307"/>
    <property type="gene ID" value="EUGRSUZ_F04394"/>
</dbReference>
<accession>A0A059BYW0</accession>
<gene>
    <name evidence="1" type="ORF">EUGRSUZ_F04394</name>
</gene>
<dbReference type="EMBL" id="KK198758">
    <property type="protein sequence ID" value="KCW71307.1"/>
    <property type="molecule type" value="Genomic_DNA"/>
</dbReference>
<evidence type="ECO:0000313" key="1">
    <source>
        <dbReference type="EMBL" id="KCW71307.1"/>
    </source>
</evidence>
<name>A0A059BYW0_EUCGR</name>
<dbReference type="AlphaFoldDB" id="A0A059BYW0"/>
<protein>
    <submittedName>
        <fullName evidence="1">Uncharacterized protein</fullName>
    </submittedName>
</protein>
<organism evidence="1">
    <name type="scientific">Eucalyptus grandis</name>
    <name type="common">Flooded gum</name>
    <dbReference type="NCBI Taxonomy" id="71139"/>
    <lineage>
        <taxon>Eukaryota</taxon>
        <taxon>Viridiplantae</taxon>
        <taxon>Streptophyta</taxon>
        <taxon>Embryophyta</taxon>
        <taxon>Tracheophyta</taxon>
        <taxon>Spermatophyta</taxon>
        <taxon>Magnoliopsida</taxon>
        <taxon>eudicotyledons</taxon>
        <taxon>Gunneridae</taxon>
        <taxon>Pentapetalae</taxon>
        <taxon>rosids</taxon>
        <taxon>malvids</taxon>
        <taxon>Myrtales</taxon>
        <taxon>Myrtaceae</taxon>
        <taxon>Myrtoideae</taxon>
        <taxon>Eucalypteae</taxon>
        <taxon>Eucalyptus</taxon>
    </lineage>
</organism>